<feature type="compositionally biased region" description="Polar residues" evidence="1">
    <location>
        <begin position="477"/>
        <end position="490"/>
    </location>
</feature>
<dbReference type="PANTHER" id="PTHR39639">
    <property type="entry name" value="CHROMOSOME 16, WHOLE GENOME SHOTGUN SEQUENCE"/>
    <property type="match status" value="1"/>
</dbReference>
<feature type="domain" description="GmrSD restriction endonucleases N-terminal" evidence="2">
    <location>
        <begin position="73"/>
        <end position="199"/>
    </location>
</feature>
<feature type="region of interest" description="Disordered" evidence="1">
    <location>
        <begin position="1"/>
        <end position="49"/>
    </location>
</feature>
<proteinExistence type="predicted"/>
<dbReference type="OrthoDB" id="5419821at2759"/>
<evidence type="ECO:0000313" key="3">
    <source>
        <dbReference type="EMBL" id="KIK29631.1"/>
    </source>
</evidence>
<dbReference type="HOGENOM" id="CLU_013023_2_0_1"/>
<name>A0A0C9ZK11_9AGAM</name>
<feature type="compositionally biased region" description="Gly residues" evidence="1">
    <location>
        <begin position="405"/>
        <end position="415"/>
    </location>
</feature>
<feature type="region of interest" description="Disordered" evidence="1">
    <location>
        <begin position="507"/>
        <end position="526"/>
    </location>
</feature>
<evidence type="ECO:0000313" key="4">
    <source>
        <dbReference type="Proteomes" id="UP000054018"/>
    </source>
</evidence>
<feature type="region of interest" description="Disordered" evidence="1">
    <location>
        <begin position="283"/>
        <end position="313"/>
    </location>
</feature>
<dbReference type="InterPro" id="IPR004919">
    <property type="entry name" value="GmrSD_N"/>
</dbReference>
<feature type="compositionally biased region" description="Basic and acidic residues" evidence="1">
    <location>
        <begin position="431"/>
        <end position="440"/>
    </location>
</feature>
<accession>A0A0C9ZK11</accession>
<gene>
    <name evidence="3" type="ORF">PISMIDRAFT_6876</name>
</gene>
<evidence type="ECO:0000256" key="1">
    <source>
        <dbReference type="SAM" id="MobiDB-lite"/>
    </source>
</evidence>
<reference evidence="4" key="2">
    <citation type="submission" date="2015-01" db="EMBL/GenBank/DDBJ databases">
        <title>Evolutionary Origins and Diversification of the Mycorrhizal Mutualists.</title>
        <authorList>
            <consortium name="DOE Joint Genome Institute"/>
            <consortium name="Mycorrhizal Genomics Consortium"/>
            <person name="Kohler A."/>
            <person name="Kuo A."/>
            <person name="Nagy L.G."/>
            <person name="Floudas D."/>
            <person name="Copeland A."/>
            <person name="Barry K.W."/>
            <person name="Cichocki N."/>
            <person name="Veneault-Fourrey C."/>
            <person name="LaButti K."/>
            <person name="Lindquist E.A."/>
            <person name="Lipzen A."/>
            <person name="Lundell T."/>
            <person name="Morin E."/>
            <person name="Murat C."/>
            <person name="Riley R."/>
            <person name="Ohm R."/>
            <person name="Sun H."/>
            <person name="Tunlid A."/>
            <person name="Henrissat B."/>
            <person name="Grigoriev I.V."/>
            <person name="Hibbett D.S."/>
            <person name="Martin F."/>
        </authorList>
    </citation>
    <scope>NUCLEOTIDE SEQUENCE [LARGE SCALE GENOMIC DNA]</scope>
    <source>
        <strain evidence="4">441</strain>
    </source>
</reference>
<dbReference type="STRING" id="765257.A0A0C9ZK11"/>
<dbReference type="Proteomes" id="UP000054018">
    <property type="component" value="Unassembled WGS sequence"/>
</dbReference>
<organism evidence="3 4">
    <name type="scientific">Pisolithus microcarpus 441</name>
    <dbReference type="NCBI Taxonomy" id="765257"/>
    <lineage>
        <taxon>Eukaryota</taxon>
        <taxon>Fungi</taxon>
        <taxon>Dikarya</taxon>
        <taxon>Basidiomycota</taxon>
        <taxon>Agaricomycotina</taxon>
        <taxon>Agaricomycetes</taxon>
        <taxon>Agaricomycetidae</taxon>
        <taxon>Boletales</taxon>
        <taxon>Sclerodermatineae</taxon>
        <taxon>Pisolithaceae</taxon>
        <taxon>Pisolithus</taxon>
    </lineage>
</organism>
<dbReference type="EMBL" id="KN833689">
    <property type="protein sequence ID" value="KIK29631.1"/>
    <property type="molecule type" value="Genomic_DNA"/>
</dbReference>
<keyword evidence="4" id="KW-1185">Reference proteome</keyword>
<feature type="compositionally biased region" description="Acidic residues" evidence="1">
    <location>
        <begin position="10"/>
        <end position="25"/>
    </location>
</feature>
<reference evidence="3 4" key="1">
    <citation type="submission" date="2014-04" db="EMBL/GenBank/DDBJ databases">
        <authorList>
            <consortium name="DOE Joint Genome Institute"/>
            <person name="Kuo A."/>
            <person name="Kohler A."/>
            <person name="Costa M.D."/>
            <person name="Nagy L.G."/>
            <person name="Floudas D."/>
            <person name="Copeland A."/>
            <person name="Barry K.W."/>
            <person name="Cichocki N."/>
            <person name="Veneault-Fourrey C."/>
            <person name="LaButti K."/>
            <person name="Lindquist E.A."/>
            <person name="Lipzen A."/>
            <person name="Lundell T."/>
            <person name="Morin E."/>
            <person name="Murat C."/>
            <person name="Sun H."/>
            <person name="Tunlid A."/>
            <person name="Henrissat B."/>
            <person name="Grigoriev I.V."/>
            <person name="Hibbett D.S."/>
            <person name="Martin F."/>
            <person name="Nordberg H.P."/>
            <person name="Cantor M.N."/>
            <person name="Hua S.X."/>
        </authorList>
    </citation>
    <scope>NUCLEOTIDE SEQUENCE [LARGE SCALE GENOMIC DNA]</scope>
    <source>
        <strain evidence="3 4">441</strain>
    </source>
</reference>
<protein>
    <recommendedName>
        <fullName evidence="2">GmrSD restriction endonucleases N-terminal domain-containing protein</fullName>
    </recommendedName>
</protein>
<sequence>MSDKAKDGSDFEDDGQIDESYDELDRELNVNGGRRRNTREDSKEGSYQLKNVLKLPRATTYSTQAVHAGDINLSPEYQRDVVWPDTKQIGLIDSILRNFYIPPVIFVTHQHDDGSETKTCIDGKQRLTSIQRFIDGEIPHKDPQTGDKYYYRKSSASQGKGSMLLPEKYKRLFANKQIVCIEYQDLPDADEREIFQRVQLGMALTPAEKLQVINAPMASFVRSIQTQYLESSSPLAGDELDWDRSRGGDFRCITQALYLISKYPRQASLGSVLQLEKWLQNPTAQPMRKGRSKAKGRADGDDGRNEEEADLSNDSSFLEKIHSTFRTFSQLVGDDTLRPLFLRDDWRVAPIEFVMMCLLISVEKDKLTLREIVERICEMRVKTRTEHADIRSNTRVAKTMFDFIGRGGQVNGGTTGPKRKRGASTDEDDESQRKFKEQKPDAVAANTVRSPRVLPPPRPGFTGTFGSSPVLGPPSTPSRTVGPSSSTPSVIQPPRPTQVDRLQVVRDAKRSVAGSSTLTFRHFQPP</sequence>
<feature type="region of interest" description="Disordered" evidence="1">
    <location>
        <begin position="405"/>
        <end position="501"/>
    </location>
</feature>
<dbReference type="AlphaFoldDB" id="A0A0C9ZK11"/>
<dbReference type="PANTHER" id="PTHR39639:SF1">
    <property type="entry name" value="DUF262 DOMAIN-CONTAINING PROTEIN"/>
    <property type="match status" value="1"/>
</dbReference>
<evidence type="ECO:0000259" key="2">
    <source>
        <dbReference type="Pfam" id="PF03235"/>
    </source>
</evidence>
<dbReference type="Pfam" id="PF03235">
    <property type="entry name" value="GmrSD_N"/>
    <property type="match status" value="1"/>
</dbReference>